<evidence type="ECO:0000256" key="5">
    <source>
        <dbReference type="ARBA" id="ARBA00022989"/>
    </source>
</evidence>
<reference evidence="9 10" key="1">
    <citation type="submission" date="2024-09" db="EMBL/GenBank/DDBJ databases">
        <authorList>
            <person name="Sun Q."/>
            <person name="Mori K."/>
        </authorList>
    </citation>
    <scope>NUCLEOTIDE SEQUENCE [LARGE SCALE GENOMIC DNA]</scope>
    <source>
        <strain evidence="9 10">CCM 7759</strain>
    </source>
</reference>
<sequence>MDYSRVLPVLAVVIPCYNEEDVLPETIGRITQVLEELTRDRFIAEGSFLVCVDDGSKDRTWAIIEAHQRLNRRVAGIKLARNAGHQRALLAGLQSARARADCVVSIDADLQDDPEAIREFIAKFREGCDIVYGIRRSRGTDSAFKRHTAQWFYKLMRKLGADVEYNHADYRLMSRRALEQLDRFKEVNVFLRGIVPLIGFRSECVYYDRNERWAGESKYPLKKMLSFAWDGITSLSVTPIRLVTAAGFALFVLSLFAGVYAVVRKMTGNTVTGWASLMVSLWFVGGVQLISLGLIGEYIGKIYKEVKRRPLYVIEEDVPAQTEQIAVSGPFEQGGSGLSAGAGLNRRQVQEIR</sequence>
<dbReference type="SUPFAM" id="SSF53448">
    <property type="entry name" value="Nucleotide-diphospho-sugar transferases"/>
    <property type="match status" value="1"/>
</dbReference>
<comment type="caution">
    <text evidence="9">The sequence shown here is derived from an EMBL/GenBank/DDBJ whole genome shotgun (WGS) entry which is preliminary data.</text>
</comment>
<dbReference type="PANTHER" id="PTHR48090:SF1">
    <property type="entry name" value="PROPHAGE BACTOPRENOL GLUCOSYL TRANSFERASE HOMOLOG"/>
    <property type="match status" value="1"/>
</dbReference>
<dbReference type="GO" id="GO:0016757">
    <property type="term" value="F:glycosyltransferase activity"/>
    <property type="evidence" value="ECO:0007669"/>
    <property type="project" value="UniProtKB-KW"/>
</dbReference>
<evidence type="ECO:0000256" key="3">
    <source>
        <dbReference type="ARBA" id="ARBA00022679"/>
    </source>
</evidence>
<accession>A0ABV6DGL6</accession>
<evidence type="ECO:0000256" key="6">
    <source>
        <dbReference type="ARBA" id="ARBA00023136"/>
    </source>
</evidence>
<evidence type="ECO:0000259" key="8">
    <source>
        <dbReference type="Pfam" id="PF00535"/>
    </source>
</evidence>
<dbReference type="Gene3D" id="3.90.550.10">
    <property type="entry name" value="Spore Coat Polysaccharide Biosynthesis Protein SpsA, Chain A"/>
    <property type="match status" value="1"/>
</dbReference>
<proteinExistence type="predicted"/>
<keyword evidence="2 9" id="KW-0328">Glycosyltransferase</keyword>
<keyword evidence="3 9" id="KW-0808">Transferase</keyword>
<dbReference type="Pfam" id="PF00535">
    <property type="entry name" value="Glycos_transf_2"/>
    <property type="match status" value="1"/>
</dbReference>
<dbReference type="InterPro" id="IPR029044">
    <property type="entry name" value="Nucleotide-diphossugar_trans"/>
</dbReference>
<dbReference type="InterPro" id="IPR050256">
    <property type="entry name" value="Glycosyltransferase_2"/>
</dbReference>
<feature type="transmembrane region" description="Helical" evidence="7">
    <location>
        <begin position="275"/>
        <end position="299"/>
    </location>
</feature>
<keyword evidence="10" id="KW-1185">Reference proteome</keyword>
<protein>
    <submittedName>
        <fullName evidence="9">Glycosyltransferase family 2 protein</fullName>
        <ecNumber evidence="9">2.4.-.-</ecNumber>
    </submittedName>
</protein>
<dbReference type="InterPro" id="IPR001173">
    <property type="entry name" value="Glyco_trans_2-like"/>
</dbReference>
<evidence type="ECO:0000256" key="2">
    <source>
        <dbReference type="ARBA" id="ARBA00022676"/>
    </source>
</evidence>
<evidence type="ECO:0000256" key="1">
    <source>
        <dbReference type="ARBA" id="ARBA00004141"/>
    </source>
</evidence>
<organism evidence="9 10">
    <name type="scientific">Paenibacillus chartarius</name>
    <dbReference type="NCBI Taxonomy" id="747481"/>
    <lineage>
        <taxon>Bacteria</taxon>
        <taxon>Bacillati</taxon>
        <taxon>Bacillota</taxon>
        <taxon>Bacilli</taxon>
        <taxon>Bacillales</taxon>
        <taxon>Paenibacillaceae</taxon>
        <taxon>Paenibacillus</taxon>
    </lineage>
</organism>
<dbReference type="Proteomes" id="UP001589776">
    <property type="component" value="Unassembled WGS sequence"/>
</dbReference>
<dbReference type="EC" id="2.4.-.-" evidence="9"/>
<comment type="subcellular location">
    <subcellularLocation>
        <location evidence="1">Membrane</location>
        <topology evidence="1">Multi-pass membrane protein</topology>
    </subcellularLocation>
</comment>
<dbReference type="CDD" id="cd04187">
    <property type="entry name" value="DPM1_like_bac"/>
    <property type="match status" value="1"/>
</dbReference>
<feature type="domain" description="Glycosyltransferase 2-like" evidence="8">
    <location>
        <begin position="12"/>
        <end position="181"/>
    </location>
</feature>
<evidence type="ECO:0000313" key="10">
    <source>
        <dbReference type="Proteomes" id="UP001589776"/>
    </source>
</evidence>
<evidence type="ECO:0000256" key="7">
    <source>
        <dbReference type="SAM" id="Phobius"/>
    </source>
</evidence>
<evidence type="ECO:0000313" key="9">
    <source>
        <dbReference type="EMBL" id="MFC0211782.1"/>
    </source>
</evidence>
<keyword evidence="4 7" id="KW-0812">Transmembrane</keyword>
<name>A0ABV6DGL6_9BACL</name>
<evidence type="ECO:0000256" key="4">
    <source>
        <dbReference type="ARBA" id="ARBA00022692"/>
    </source>
</evidence>
<feature type="transmembrane region" description="Helical" evidence="7">
    <location>
        <begin position="242"/>
        <end position="263"/>
    </location>
</feature>
<gene>
    <name evidence="9" type="ORF">ACFFK0_04820</name>
</gene>
<dbReference type="EMBL" id="JBHLWN010000022">
    <property type="protein sequence ID" value="MFC0211782.1"/>
    <property type="molecule type" value="Genomic_DNA"/>
</dbReference>
<dbReference type="PANTHER" id="PTHR48090">
    <property type="entry name" value="UNDECAPRENYL-PHOSPHATE 4-DEOXY-4-FORMAMIDO-L-ARABINOSE TRANSFERASE-RELATED"/>
    <property type="match status" value="1"/>
</dbReference>
<dbReference type="RefSeq" id="WP_377468778.1">
    <property type="nucleotide sequence ID" value="NZ_JBHLWN010000022.1"/>
</dbReference>
<keyword evidence="5 7" id="KW-1133">Transmembrane helix</keyword>
<keyword evidence="6 7" id="KW-0472">Membrane</keyword>